<evidence type="ECO:0000256" key="1">
    <source>
        <dbReference type="ARBA" id="ARBA00009817"/>
    </source>
</evidence>
<dbReference type="AlphaFoldDB" id="A0A7S1XTX3"/>
<dbReference type="Gene3D" id="3.20.80.10">
    <property type="entry name" value="Regulatory factor, effector binding domain"/>
    <property type="match status" value="1"/>
</dbReference>
<organism evidence="3">
    <name type="scientific">Phaeomonas parva</name>
    <dbReference type="NCBI Taxonomy" id="124430"/>
    <lineage>
        <taxon>Eukaryota</taxon>
        <taxon>Sar</taxon>
        <taxon>Stramenopiles</taxon>
        <taxon>Ochrophyta</taxon>
        <taxon>Pinguiophyceae</taxon>
        <taxon>Pinguiochrysidales</taxon>
        <taxon>Pinguiochrysidaceae</taxon>
        <taxon>Phaeomonas</taxon>
    </lineage>
</organism>
<evidence type="ECO:0000313" key="3">
    <source>
        <dbReference type="EMBL" id="CAD9261978.1"/>
    </source>
</evidence>
<keyword evidence="2" id="KW-0732">Signal</keyword>
<dbReference type="InterPro" id="IPR032710">
    <property type="entry name" value="NTF2-like_dom_sf"/>
</dbReference>
<sequence length="386" mass="42277">MRTVALLALAGAASALRSAPRPSARAISRGALRPRPSALGATVDSAEIEAVLEREYASFFDPMEEKYYEDNVEFVDPFISISGVPSYKNNVDMLAGRTALGAFLFQDAGIALHGIERPSMGKLRTRWTLRVQAKFIPWQPIARFTGVSDYTLSLGGKVVKQVDYWDSVNLAESDDGSEEYVEMSKGAALKDFFDQLMNKEKPPGVASQELPYELLRRTQEYEVRRYPALLAAETKYDTRPEGFDRLGSYCGGSNEKSQKVRPFAPSVISSDEAADEKVMRWPISFAAPGQPAPTGGAPPPGSVMPSVGIAPVPEVVVAVRRFDSAATQPAVKYHTQQLKEGLRKTGLAPAEDAEGRLLFAQYDAIFSLSKRNEVWVPLAEGHPWDA</sequence>
<dbReference type="SUPFAM" id="SSF55136">
    <property type="entry name" value="Probable bacterial effector-binding domain"/>
    <property type="match status" value="1"/>
</dbReference>
<dbReference type="Pfam" id="PF10184">
    <property type="entry name" value="DUF2358"/>
    <property type="match status" value="1"/>
</dbReference>
<reference evidence="3" key="1">
    <citation type="submission" date="2021-01" db="EMBL/GenBank/DDBJ databases">
        <authorList>
            <person name="Corre E."/>
            <person name="Pelletier E."/>
            <person name="Niang G."/>
            <person name="Scheremetjew M."/>
            <person name="Finn R."/>
            <person name="Kale V."/>
            <person name="Holt S."/>
            <person name="Cochrane G."/>
            <person name="Meng A."/>
            <person name="Brown T."/>
            <person name="Cohen L."/>
        </authorList>
    </citation>
    <scope>NUCLEOTIDE SEQUENCE</scope>
    <source>
        <strain evidence="3">CCMP2877</strain>
    </source>
</reference>
<dbReference type="SUPFAM" id="SSF54427">
    <property type="entry name" value="NTF2-like"/>
    <property type="match status" value="1"/>
</dbReference>
<proteinExistence type="inferred from homology"/>
<protein>
    <recommendedName>
        <fullName evidence="4">SOUL heme-binding protein</fullName>
    </recommendedName>
</protein>
<comment type="similarity">
    <text evidence="1">Belongs to the HEBP family.</text>
</comment>
<dbReference type="PANTHER" id="PTHR11220">
    <property type="entry name" value="HEME-BINDING PROTEIN-RELATED"/>
    <property type="match status" value="1"/>
</dbReference>
<dbReference type="PANTHER" id="PTHR11220:SF1">
    <property type="entry name" value="HEME-BINDING PROTEIN 2"/>
    <property type="match status" value="1"/>
</dbReference>
<name>A0A7S1XTX3_9STRA</name>
<dbReference type="InterPro" id="IPR006917">
    <property type="entry name" value="SOUL_heme-bd"/>
</dbReference>
<dbReference type="InterPro" id="IPR018790">
    <property type="entry name" value="DUF2358"/>
</dbReference>
<evidence type="ECO:0008006" key="4">
    <source>
        <dbReference type="Google" id="ProtNLM"/>
    </source>
</evidence>
<accession>A0A7S1XTX3</accession>
<dbReference type="Pfam" id="PF04832">
    <property type="entry name" value="SOUL"/>
    <property type="match status" value="1"/>
</dbReference>
<feature type="signal peptide" evidence="2">
    <location>
        <begin position="1"/>
        <end position="15"/>
    </location>
</feature>
<dbReference type="InterPro" id="IPR011256">
    <property type="entry name" value="Reg_factor_effector_dom_sf"/>
</dbReference>
<feature type="chain" id="PRO_5031488498" description="SOUL heme-binding protein" evidence="2">
    <location>
        <begin position="16"/>
        <end position="386"/>
    </location>
</feature>
<evidence type="ECO:0000256" key="2">
    <source>
        <dbReference type="SAM" id="SignalP"/>
    </source>
</evidence>
<dbReference type="EMBL" id="HBGJ01032158">
    <property type="protein sequence ID" value="CAD9261978.1"/>
    <property type="molecule type" value="Transcribed_RNA"/>
</dbReference>
<gene>
    <name evidence="3" type="ORF">PPAR1163_LOCUS20359</name>
</gene>